<dbReference type="Pfam" id="PF13384">
    <property type="entry name" value="HTH_23"/>
    <property type="match status" value="1"/>
</dbReference>
<dbReference type="Gene3D" id="3.30.420.10">
    <property type="entry name" value="Ribonuclease H-like superfamily/Ribonuclease H"/>
    <property type="match status" value="1"/>
</dbReference>
<protein>
    <submittedName>
        <fullName evidence="3">Putative transposase</fullName>
    </submittedName>
</protein>
<evidence type="ECO:0000313" key="3">
    <source>
        <dbReference type="EMBL" id="SMG23441.1"/>
    </source>
</evidence>
<dbReference type="Pfam" id="PF00665">
    <property type="entry name" value="rve"/>
    <property type="match status" value="1"/>
</dbReference>
<accession>A0A1X7J6X0</accession>
<evidence type="ECO:0000313" key="4">
    <source>
        <dbReference type="Proteomes" id="UP000193244"/>
    </source>
</evidence>
<dbReference type="EMBL" id="FXAY01000002">
    <property type="protein sequence ID" value="SMG23441.1"/>
    <property type="molecule type" value="Genomic_DNA"/>
</dbReference>
<dbReference type="STRING" id="150121.SAMN06296010_1092"/>
<dbReference type="AlphaFoldDB" id="A0A1X7J6X0"/>
<dbReference type="GO" id="GO:0015074">
    <property type="term" value="P:DNA integration"/>
    <property type="evidence" value="ECO:0007669"/>
    <property type="project" value="InterPro"/>
</dbReference>
<name>A0A1X7J6X0_9MICO</name>
<sequence length="461" mass="52576">MNDEERWRILRLHVEDQIPLAVLARNTGVALRTLQRWHQLYRDRGSATFDSRPRADAGTRRTAPETVKFIERLALTRPRPALATLHRLSVNEAERAGKPAPSYATVRQIVQALDPALVTLALEGPTSYRDKHELVFRRRAERPNQIWQADHTELDVLITGVGGKPDRPWLTIVMDDCSRAICGYTVFTGAPSALNTALALRQAIWRKTDPAWAMCGIPDILHVDHGSDFTSHHLERTAIELRIRIIHSTVGRPQGRGKIERFFRTINTELLVTLPGHTRPGDRKPQPVLDLATLDQAIGAFISTYNARSHRELGLSPRDAWVAEGWLPRMPDSLEELDGLLLTVPKSRVVQRDGIHFQGQRYLAPTLAPFVGHTITIRYDPRDISEIRVYDRNTFVCVAVDEAHPNLRMSLRDIETARRARRKQLRHTINDRIPTAVTRDEPRDTAATPHRRRLRTYEEDE</sequence>
<dbReference type="PROSITE" id="PS50994">
    <property type="entry name" value="INTEGRASE"/>
    <property type="match status" value="1"/>
</dbReference>
<feature type="region of interest" description="Disordered" evidence="1">
    <location>
        <begin position="434"/>
        <end position="461"/>
    </location>
</feature>
<proteinExistence type="predicted"/>
<feature type="domain" description="Integrase catalytic" evidence="2">
    <location>
        <begin position="139"/>
        <end position="325"/>
    </location>
</feature>
<dbReference type="SUPFAM" id="SSF50610">
    <property type="entry name" value="mu transposase, C-terminal domain"/>
    <property type="match status" value="1"/>
</dbReference>
<dbReference type="Pfam" id="PF09299">
    <property type="entry name" value="Mu-transpos_C"/>
    <property type="match status" value="1"/>
</dbReference>
<dbReference type="PANTHER" id="PTHR35004">
    <property type="entry name" value="TRANSPOSASE RV3428C-RELATED"/>
    <property type="match status" value="1"/>
</dbReference>
<dbReference type="InterPro" id="IPR009057">
    <property type="entry name" value="Homeodomain-like_sf"/>
</dbReference>
<dbReference type="SUPFAM" id="SSF46689">
    <property type="entry name" value="Homeodomain-like"/>
    <property type="match status" value="1"/>
</dbReference>
<dbReference type="InterPro" id="IPR009004">
    <property type="entry name" value="Transposase_Mu_C"/>
</dbReference>
<dbReference type="InterPro" id="IPR001584">
    <property type="entry name" value="Integrase_cat-core"/>
</dbReference>
<dbReference type="InterPro" id="IPR012337">
    <property type="entry name" value="RNaseH-like_sf"/>
</dbReference>
<dbReference type="OrthoDB" id="52928at2"/>
<dbReference type="InterPro" id="IPR036397">
    <property type="entry name" value="RNaseH_sf"/>
</dbReference>
<dbReference type="Gene3D" id="2.30.30.130">
    <property type="entry name" value="Transposase, Mu, C-terminal"/>
    <property type="match status" value="1"/>
</dbReference>
<dbReference type="RefSeq" id="WP_085483867.1">
    <property type="nucleotide sequence ID" value="NZ_FXAY01000002.1"/>
</dbReference>
<dbReference type="Proteomes" id="UP000193244">
    <property type="component" value="Unassembled WGS sequence"/>
</dbReference>
<gene>
    <name evidence="3" type="ORF">SAMN06296010_1092</name>
</gene>
<dbReference type="InterPro" id="IPR015378">
    <property type="entry name" value="Transposase-like_Mu_C"/>
</dbReference>
<keyword evidence="4" id="KW-1185">Reference proteome</keyword>
<dbReference type="SUPFAM" id="SSF53098">
    <property type="entry name" value="Ribonuclease H-like"/>
    <property type="match status" value="1"/>
</dbReference>
<reference evidence="4" key="1">
    <citation type="submission" date="2017-04" db="EMBL/GenBank/DDBJ databases">
        <authorList>
            <person name="Varghese N."/>
            <person name="Submissions S."/>
        </authorList>
    </citation>
    <scope>NUCLEOTIDE SEQUENCE [LARGE SCALE GENOMIC DNA]</scope>
    <source>
        <strain evidence="4">VKM Ac-2510</strain>
    </source>
</reference>
<evidence type="ECO:0000256" key="1">
    <source>
        <dbReference type="SAM" id="MobiDB-lite"/>
    </source>
</evidence>
<organism evidence="3 4">
    <name type="scientific">Agreia pratensis</name>
    <dbReference type="NCBI Taxonomy" id="150121"/>
    <lineage>
        <taxon>Bacteria</taxon>
        <taxon>Bacillati</taxon>
        <taxon>Actinomycetota</taxon>
        <taxon>Actinomycetes</taxon>
        <taxon>Micrococcales</taxon>
        <taxon>Microbacteriaceae</taxon>
        <taxon>Agreia</taxon>
    </lineage>
</organism>
<dbReference type="PANTHER" id="PTHR35004:SF6">
    <property type="entry name" value="TRANSPOSASE"/>
    <property type="match status" value="1"/>
</dbReference>
<evidence type="ECO:0000259" key="2">
    <source>
        <dbReference type="PROSITE" id="PS50994"/>
    </source>
</evidence>
<dbReference type="GO" id="GO:0003676">
    <property type="term" value="F:nucleic acid binding"/>
    <property type="evidence" value="ECO:0007669"/>
    <property type="project" value="InterPro"/>
</dbReference>